<dbReference type="InterPro" id="IPR010699">
    <property type="entry name" value="DUF1275"/>
</dbReference>
<feature type="transmembrane region" description="Helical" evidence="2">
    <location>
        <begin position="141"/>
        <end position="158"/>
    </location>
</feature>
<feature type="region of interest" description="Disordered" evidence="1">
    <location>
        <begin position="1"/>
        <end position="30"/>
    </location>
</feature>
<protein>
    <recommendedName>
        <fullName evidence="5">DUF1275 domain-containing protein</fullName>
    </recommendedName>
</protein>
<keyword evidence="2" id="KW-1133">Transmembrane helix</keyword>
<proteinExistence type="predicted"/>
<feature type="transmembrane region" description="Helical" evidence="2">
    <location>
        <begin position="222"/>
        <end position="239"/>
    </location>
</feature>
<feature type="transmembrane region" description="Helical" evidence="2">
    <location>
        <begin position="37"/>
        <end position="65"/>
    </location>
</feature>
<name>A0A2J7Z1L8_STRMQ</name>
<organism evidence="3 4">
    <name type="scientific">Streptomyces malaysiensis</name>
    <dbReference type="NCBI Taxonomy" id="92644"/>
    <lineage>
        <taxon>Bacteria</taxon>
        <taxon>Bacillati</taxon>
        <taxon>Actinomycetota</taxon>
        <taxon>Actinomycetes</taxon>
        <taxon>Kitasatosporales</taxon>
        <taxon>Streptomycetaceae</taxon>
        <taxon>Streptomyces</taxon>
        <taxon>Streptomyces violaceusniger group</taxon>
    </lineage>
</organism>
<feature type="transmembrane region" description="Helical" evidence="2">
    <location>
        <begin position="117"/>
        <end position="135"/>
    </location>
</feature>
<evidence type="ECO:0000256" key="1">
    <source>
        <dbReference type="SAM" id="MobiDB-lite"/>
    </source>
</evidence>
<dbReference type="PANTHER" id="PTHR37314:SF4">
    <property type="entry name" value="UPF0700 TRANSMEMBRANE PROTEIN YOAK"/>
    <property type="match status" value="1"/>
</dbReference>
<accession>A0A2J7Z1L8</accession>
<feature type="transmembrane region" description="Helical" evidence="2">
    <location>
        <begin position="195"/>
        <end position="216"/>
    </location>
</feature>
<evidence type="ECO:0000256" key="2">
    <source>
        <dbReference type="SAM" id="Phobius"/>
    </source>
</evidence>
<keyword evidence="4" id="KW-1185">Reference proteome</keyword>
<evidence type="ECO:0000313" key="4">
    <source>
        <dbReference type="Proteomes" id="UP000236520"/>
    </source>
</evidence>
<evidence type="ECO:0000313" key="3">
    <source>
        <dbReference type="EMBL" id="PNG94165.1"/>
    </source>
</evidence>
<comment type="caution">
    <text evidence="3">The sequence shown here is derived from an EMBL/GenBank/DDBJ whole genome shotgun (WGS) entry which is preliminary data.</text>
</comment>
<keyword evidence="2" id="KW-0812">Transmembrane</keyword>
<gene>
    <name evidence="3" type="ORF">SMF913_10190</name>
</gene>
<dbReference type="AlphaFoldDB" id="A0A2J7Z1L8"/>
<keyword evidence="2" id="KW-0472">Membrane</keyword>
<sequence>MTAASTTAPTGPPARPGPRRRDHPPSPARAAHRRTDLALLLLTLAAGVTDAVSFLGLGSVFTANMTGNLVMVGMAAGRGESWTEILHGDVLRCTTSFAGFTAGMLAGFRLPARTGSAALYGTLVLHLFFLTGWAATGTDPGTAVGAGLILVSAAAMGLQTAAARRMGRAGITTTFVTGTLTSLVSGLAGGDRAHAGLRTAVLAALLAGGVTGGLLLVWAPPVAAMVAPAATAAALLLRGRA</sequence>
<dbReference type="RefSeq" id="WP_102933046.1">
    <property type="nucleotide sequence ID" value="NZ_LJIW01000001.1"/>
</dbReference>
<dbReference type="Pfam" id="PF06912">
    <property type="entry name" value="DUF1275"/>
    <property type="match status" value="1"/>
</dbReference>
<dbReference type="EMBL" id="LJIW01000001">
    <property type="protein sequence ID" value="PNG94165.1"/>
    <property type="molecule type" value="Genomic_DNA"/>
</dbReference>
<dbReference type="Proteomes" id="UP000236520">
    <property type="component" value="Unassembled WGS sequence"/>
</dbReference>
<evidence type="ECO:0008006" key="5">
    <source>
        <dbReference type="Google" id="ProtNLM"/>
    </source>
</evidence>
<dbReference type="PANTHER" id="PTHR37314">
    <property type="entry name" value="SLR0142 PROTEIN"/>
    <property type="match status" value="1"/>
</dbReference>
<reference evidence="3 4" key="1">
    <citation type="submission" date="2015-09" db="EMBL/GenBank/DDBJ databases">
        <title>Genome sequence, genome mining and natural product profiling of a biocontrol bacterium Streptomyces malaysiensis F913.</title>
        <authorList>
            <person name="Xu Y."/>
            <person name="Wei J."/>
            <person name="Xie J."/>
            <person name="Li T."/>
            <person name="Zhou Z."/>
        </authorList>
    </citation>
    <scope>NUCLEOTIDE SEQUENCE [LARGE SCALE GENOMIC DNA]</scope>
    <source>
        <strain evidence="3 4">F913</strain>
    </source>
</reference>